<dbReference type="EMBL" id="AYZO01000003">
    <property type="protein sequence ID" value="KRN14459.1"/>
    <property type="molecule type" value="Genomic_DNA"/>
</dbReference>
<evidence type="ECO:0000256" key="1">
    <source>
        <dbReference type="SAM" id="MobiDB-lite"/>
    </source>
</evidence>
<feature type="compositionally biased region" description="Low complexity" evidence="1">
    <location>
        <begin position="196"/>
        <end position="213"/>
    </location>
</feature>
<dbReference type="PROSITE" id="PS51257">
    <property type="entry name" value="PROKAR_LIPOPROTEIN"/>
    <property type="match status" value="1"/>
</dbReference>
<feature type="transmembrane region" description="Helical" evidence="2">
    <location>
        <begin position="7"/>
        <end position="26"/>
    </location>
</feature>
<keyword evidence="2" id="KW-0812">Transmembrane</keyword>
<organism evidence="3 5">
    <name type="scientific">Lactobacillus gigeriorum DSM 23908 = CRBIP 24.85</name>
    <dbReference type="NCBI Taxonomy" id="1423751"/>
    <lineage>
        <taxon>Bacteria</taxon>
        <taxon>Bacillati</taxon>
        <taxon>Bacillota</taxon>
        <taxon>Bacilli</taxon>
        <taxon>Lactobacillales</taxon>
        <taxon>Lactobacillaceae</taxon>
        <taxon>Lactobacillus</taxon>
    </lineage>
</organism>
<evidence type="ECO:0000313" key="3">
    <source>
        <dbReference type="EMBL" id="CCI86534.1"/>
    </source>
</evidence>
<keyword evidence="2" id="KW-1133">Transmembrane helix</keyword>
<protein>
    <submittedName>
        <fullName evidence="3">Lipoprotein</fullName>
    </submittedName>
</protein>
<reference evidence="3 5" key="1">
    <citation type="submission" date="2012-06" db="EMBL/GenBank/DDBJ databases">
        <title>Draft genome sequence of Lactobacillus gigeriorum CRBIP 24.85T, isolated from chicken crop.</title>
        <authorList>
            <person name="Cousin S."/>
            <person name="Ma L."/>
            <person name="Creno S."/>
            <person name="Clermont D."/>
            <person name="Loux V."/>
            <person name="Bizet C."/>
            <person name="Bouchier C."/>
        </authorList>
    </citation>
    <scope>NUCLEOTIDE SEQUENCE [LARGE SCALE GENOMIC DNA]</scope>
    <source>
        <strain evidence="5">CRBIP 24.85T</strain>
        <strain evidence="3">Type strain: CRBIP 24.85</strain>
    </source>
</reference>
<dbReference type="AlphaFoldDB" id="I7KN75"/>
<dbReference type="EMBL" id="CAKC01000028">
    <property type="protein sequence ID" value="CCI86534.1"/>
    <property type="molecule type" value="Genomic_DNA"/>
</dbReference>
<evidence type="ECO:0000313" key="5">
    <source>
        <dbReference type="Proteomes" id="UP000009326"/>
    </source>
</evidence>
<dbReference type="PATRIC" id="fig|1423751.3.peg.1159"/>
<sequence length="284" mass="31475">MKLKKSTLITAIFAFMIAVGACFYIYHQQNASTVAPTSAELTEYNKIISQGKAAARKMQYAKAQALFEQAYAKHPTKAAKIYTKQAKNLQLAIKQARKSQFSTGIKTAQTVINEKGYWLLNDHAKRLITTLKTAKSNYQNEIKPLLAQATTAESQGQVDTARENYQKVLDLSYIKQPYYQKYFQQAEAGIARLKDQTNSTTSKQSSSRDTGTAGTTGAGAMGDHTVNGKTVTQPTLDEIRAQLTKLGYNASAWSPQDLIDLFRHASENGHTKPEQITKEDVDSF</sequence>
<dbReference type="Proteomes" id="UP000009326">
    <property type="component" value="Unassembled WGS sequence"/>
</dbReference>
<proteinExistence type="predicted"/>
<dbReference type="OrthoDB" id="2290618at2"/>
<feature type="region of interest" description="Disordered" evidence="1">
    <location>
        <begin position="194"/>
        <end position="231"/>
    </location>
</feature>
<gene>
    <name evidence="3" type="ORF">BN52_08170</name>
    <name evidence="4" type="ORF">FC38_GL001123</name>
</gene>
<dbReference type="Gene3D" id="1.25.40.10">
    <property type="entry name" value="Tetratricopeptide repeat domain"/>
    <property type="match status" value="1"/>
</dbReference>
<accession>I7KN75</accession>
<evidence type="ECO:0000313" key="4">
    <source>
        <dbReference type="EMBL" id="KRN14459.1"/>
    </source>
</evidence>
<dbReference type="RefSeq" id="WP_008472508.1">
    <property type="nucleotide sequence ID" value="NZ_AYZO01000003.1"/>
</dbReference>
<evidence type="ECO:0000313" key="6">
    <source>
        <dbReference type="Proteomes" id="UP000051521"/>
    </source>
</evidence>
<dbReference type="InterPro" id="IPR011990">
    <property type="entry name" value="TPR-like_helical_dom_sf"/>
</dbReference>
<comment type="caution">
    <text evidence="3">The sequence shown here is derived from an EMBL/GenBank/DDBJ whole genome shotgun (WGS) entry which is preliminary data.</text>
</comment>
<keyword evidence="2" id="KW-0472">Membrane</keyword>
<keyword evidence="3" id="KW-0449">Lipoprotein</keyword>
<dbReference type="Proteomes" id="UP000051521">
    <property type="component" value="Unassembled WGS sequence"/>
</dbReference>
<name>I7KN75_9LACO</name>
<keyword evidence="6" id="KW-1185">Reference proteome</keyword>
<evidence type="ECO:0000256" key="2">
    <source>
        <dbReference type="SAM" id="Phobius"/>
    </source>
</evidence>
<dbReference type="STRING" id="1423751.FC38_GL001123"/>
<reference evidence="4 6" key="2">
    <citation type="journal article" date="2015" name="Genome Announc.">
        <title>Expanding the biotechnology potential of lactobacilli through comparative genomics of 213 strains and associated genera.</title>
        <authorList>
            <person name="Sun Z."/>
            <person name="Harris H.M."/>
            <person name="McCann A."/>
            <person name="Guo C."/>
            <person name="Argimon S."/>
            <person name="Zhang W."/>
            <person name="Yang X."/>
            <person name="Jeffery I.B."/>
            <person name="Cooney J.C."/>
            <person name="Kagawa T.F."/>
            <person name="Liu W."/>
            <person name="Song Y."/>
            <person name="Salvetti E."/>
            <person name="Wrobel A."/>
            <person name="Rasinkangas P."/>
            <person name="Parkhill J."/>
            <person name="Rea M.C."/>
            <person name="O'Sullivan O."/>
            <person name="Ritari J."/>
            <person name="Douillard F.P."/>
            <person name="Paul Ross R."/>
            <person name="Yang R."/>
            <person name="Briner A.E."/>
            <person name="Felis G.E."/>
            <person name="de Vos W.M."/>
            <person name="Barrangou R."/>
            <person name="Klaenhammer T.R."/>
            <person name="Caufield P.W."/>
            <person name="Cui Y."/>
            <person name="Zhang H."/>
            <person name="O'Toole P.W."/>
        </authorList>
    </citation>
    <scope>NUCLEOTIDE SEQUENCE [LARGE SCALE GENOMIC DNA]</scope>
    <source>
        <strain evidence="4 6">DSM 23908</strain>
    </source>
</reference>